<accession>A0ABX0IU74</accession>
<dbReference type="Proteomes" id="UP000817854">
    <property type="component" value="Unassembled WGS sequence"/>
</dbReference>
<dbReference type="RefSeq" id="WP_140963438.1">
    <property type="nucleotide sequence ID" value="NZ_VEVQ02000011.1"/>
</dbReference>
<organism evidence="1 2">
    <name type="scientific">Flavobacterium jejuense</name>
    <dbReference type="NCBI Taxonomy" id="1544455"/>
    <lineage>
        <taxon>Bacteria</taxon>
        <taxon>Pseudomonadati</taxon>
        <taxon>Bacteroidota</taxon>
        <taxon>Flavobacteriia</taxon>
        <taxon>Flavobacteriales</taxon>
        <taxon>Flavobacteriaceae</taxon>
        <taxon>Flavobacterium</taxon>
    </lineage>
</organism>
<reference evidence="1 2" key="2">
    <citation type="submission" date="2020-02" db="EMBL/GenBank/DDBJ databases">
        <title>Flavobacterium profundi sp. nov., isolated from a deep-sea seamount.</title>
        <authorList>
            <person name="Zhang D.-C."/>
        </authorList>
    </citation>
    <scope>NUCLEOTIDE SEQUENCE [LARGE SCALE GENOMIC DNA]</scope>
    <source>
        <strain evidence="1 2">EC11</strain>
    </source>
</reference>
<name>A0ABX0IU74_9FLAO</name>
<reference evidence="2" key="1">
    <citation type="submission" date="2019-05" db="EMBL/GenBank/DDBJ databases">
        <title>Flavobacterium profundi sp. nov., isolated from a deep-sea seamount.</title>
        <authorList>
            <person name="Zhang D.-C."/>
        </authorList>
    </citation>
    <scope>NUCLEOTIDE SEQUENCE [LARGE SCALE GENOMIC DNA]</scope>
    <source>
        <strain evidence="2">EC11</strain>
    </source>
</reference>
<evidence type="ECO:0000313" key="2">
    <source>
        <dbReference type="Proteomes" id="UP000817854"/>
    </source>
</evidence>
<protein>
    <submittedName>
        <fullName evidence="1">Uncharacterized protein</fullName>
    </submittedName>
</protein>
<keyword evidence="2" id="KW-1185">Reference proteome</keyword>
<proteinExistence type="predicted"/>
<evidence type="ECO:0000313" key="1">
    <source>
        <dbReference type="EMBL" id="NHN27096.1"/>
    </source>
</evidence>
<gene>
    <name evidence="1" type="ORF">FIA58_015540</name>
</gene>
<dbReference type="EMBL" id="VEVQ02000011">
    <property type="protein sequence ID" value="NHN27096.1"/>
    <property type="molecule type" value="Genomic_DNA"/>
</dbReference>
<sequence>MSTEYYIEKDRKLLPSQDFQYLLGEGFKYIEQFGSKFWTDYNPHDPGITILDVLCYAITELGYRADFDIKDLLTSKNGKIENSTFFSAATIFTNAPLTVIDYRKLLIDIEGVSNAWLLPTKTSTDANGYFKPNDNETSLYINKIEDKLSVKKTDKNNTSLPKLVLRGLNKVKIELDEDPLLGDLNTLLLEFAFWENNRWVNLKIVPQFTNWNHPDALLFKKMNKPSKITIDSVKKMQDIVFLVVNRASKPSDSLHFRIFPEDIAEIDLVVNHFSKEKNVCEVISLFEQKKDKIQDIFSTIAVSLHQNRNLTEDYLCTEIIEKVDIGICTDIELQPGVDAIEVMTQVQIAIDNIINPKITFYTLAQLVNEGFHSEDIFLGPKLTHGFLKDEEVAKAQLPSEIHASDIIAVLMEIAGVKSVKNFMMTVYNELGKPIANATNEKWILKLSGEVKPIFNAQKSKLLLFQKSIPFLLSETQLMLVEHKVILYKTQFNQKKLQNTKNDFEIENGDYFDFNRYYSIQDEFPRNYGLGKNYVSEKDTPLRKAQAKQLKGYLYFFEQILADFFNQLYNAKSLFDVKPITKTYFPSYLEVNPLTGKDFYSKEVFSDDLEAKLLTGTTAEEVSLYETKTAFYDRRNRVLDHLLARFSESFNEYVFMMYQLSQTTSGMGSMSFDNEDLIVDKQKFINTYPEISSNRGLGIDYLNAKINETTKVLEFESFWDSNHRGGYEKRVAKLLGINEIPLRNIVTEEGPQTQWTVETDSGNFLFKIIAPGVNLPEKWEWAQLHFLDQNLYKIDNFGPNYYLYLVDGNKKIAKLNKKFLSETEAYDYLVKMIRIMNVYYENFYCLEHILLRPFSNSTFSDEDLLTVCLNDDCDDEANNDPYSFKATIVLPGYISRFKNLIFRKYAEKIFRQEAPAHVLLKICWVNASDMLGFQKKYKKWIENYRYYRLHFCENTLTKTQETNYIKSLHEFILALKELNTLYPEGNLYDCQLNESNNPIILGNTSLGTL</sequence>
<comment type="caution">
    <text evidence="1">The sequence shown here is derived from an EMBL/GenBank/DDBJ whole genome shotgun (WGS) entry which is preliminary data.</text>
</comment>